<dbReference type="PANTHER" id="PTHR46401:SF2">
    <property type="entry name" value="GLYCOSYLTRANSFERASE WBBK-RELATED"/>
    <property type="match status" value="1"/>
</dbReference>
<feature type="domain" description="Glycosyltransferase subfamily 4-like N-terminal" evidence="3">
    <location>
        <begin position="17"/>
        <end position="193"/>
    </location>
</feature>
<dbReference type="CDD" id="cd03801">
    <property type="entry name" value="GT4_PimA-like"/>
    <property type="match status" value="1"/>
</dbReference>
<proteinExistence type="predicted"/>
<keyword evidence="1" id="KW-0808">Transferase</keyword>
<accession>A0A382FES1</accession>
<evidence type="ECO:0000256" key="1">
    <source>
        <dbReference type="ARBA" id="ARBA00022679"/>
    </source>
</evidence>
<evidence type="ECO:0008006" key="5">
    <source>
        <dbReference type="Google" id="ProtNLM"/>
    </source>
</evidence>
<organism evidence="4">
    <name type="scientific">marine metagenome</name>
    <dbReference type="NCBI Taxonomy" id="408172"/>
    <lineage>
        <taxon>unclassified sequences</taxon>
        <taxon>metagenomes</taxon>
        <taxon>ecological metagenomes</taxon>
    </lineage>
</organism>
<sequence length="400" mass="45648">MKIALSCPASLPATQFGGIMFLCLDIAKESSKLGHDVTIFTTDLDFANNPKTFNKKLPRIEKIQNFLINRSHVWFSIQLFFVNPGMYFQMSKQNFDVIHTIGIRSFQSLVAAFIAKKKRIPLVISDQGGLTTHPDLTSSLTKKFLIALQKPFIKYVINSATKIIVPNDYEKKIFLEFCDESKIKVVQNGINLDILTSKSLNFKKKYDINSDFILFLGRFSKIKGLDILLESINILKDKIDTSKIQFIIMGVDFGFESEMLKMITKFKLENMIKVIKNPPREDVIQAYRESKFLVYPSRWELSPLTPLEAFAFKKTTISTTAHGIPHTIRNNQNCILVEPDNPSLLSESILELINDEKKCERLGISGYQTVLKTCNSENMVKNILTIYEQLIKEKSKSGMM</sequence>
<dbReference type="AlphaFoldDB" id="A0A382FES1"/>
<dbReference type="InterPro" id="IPR001296">
    <property type="entry name" value="Glyco_trans_1"/>
</dbReference>
<evidence type="ECO:0000259" key="2">
    <source>
        <dbReference type="Pfam" id="PF00534"/>
    </source>
</evidence>
<feature type="domain" description="Glycosyl transferase family 1" evidence="2">
    <location>
        <begin position="205"/>
        <end position="368"/>
    </location>
</feature>
<reference evidence="4" key="1">
    <citation type="submission" date="2018-05" db="EMBL/GenBank/DDBJ databases">
        <authorList>
            <person name="Lanie J.A."/>
            <person name="Ng W.-L."/>
            <person name="Kazmierczak K.M."/>
            <person name="Andrzejewski T.M."/>
            <person name="Davidsen T.M."/>
            <person name="Wayne K.J."/>
            <person name="Tettelin H."/>
            <person name="Glass J.I."/>
            <person name="Rusch D."/>
            <person name="Podicherti R."/>
            <person name="Tsui H.-C.T."/>
            <person name="Winkler M.E."/>
        </authorList>
    </citation>
    <scope>NUCLEOTIDE SEQUENCE</scope>
</reference>
<dbReference type="Pfam" id="PF13439">
    <property type="entry name" value="Glyco_transf_4"/>
    <property type="match status" value="1"/>
</dbReference>
<dbReference type="PANTHER" id="PTHR46401">
    <property type="entry name" value="GLYCOSYLTRANSFERASE WBBK-RELATED"/>
    <property type="match status" value="1"/>
</dbReference>
<dbReference type="GO" id="GO:0016757">
    <property type="term" value="F:glycosyltransferase activity"/>
    <property type="evidence" value="ECO:0007669"/>
    <property type="project" value="InterPro"/>
</dbReference>
<dbReference type="GO" id="GO:0009103">
    <property type="term" value="P:lipopolysaccharide biosynthetic process"/>
    <property type="evidence" value="ECO:0007669"/>
    <property type="project" value="TreeGrafter"/>
</dbReference>
<gene>
    <name evidence="4" type="ORF">METZ01_LOCUS214440</name>
</gene>
<evidence type="ECO:0000259" key="3">
    <source>
        <dbReference type="Pfam" id="PF13439"/>
    </source>
</evidence>
<dbReference type="Gene3D" id="3.40.50.2000">
    <property type="entry name" value="Glycogen Phosphorylase B"/>
    <property type="match status" value="2"/>
</dbReference>
<dbReference type="InterPro" id="IPR028098">
    <property type="entry name" value="Glyco_trans_4-like_N"/>
</dbReference>
<protein>
    <recommendedName>
        <fullName evidence="5">Glycosyltransferase subfamily 4-like N-terminal domain-containing protein</fullName>
    </recommendedName>
</protein>
<name>A0A382FES1_9ZZZZ</name>
<dbReference type="SUPFAM" id="SSF53756">
    <property type="entry name" value="UDP-Glycosyltransferase/glycogen phosphorylase"/>
    <property type="match status" value="1"/>
</dbReference>
<dbReference type="Pfam" id="PF00534">
    <property type="entry name" value="Glycos_transf_1"/>
    <property type="match status" value="1"/>
</dbReference>
<evidence type="ECO:0000313" key="4">
    <source>
        <dbReference type="EMBL" id="SVB61586.1"/>
    </source>
</evidence>
<dbReference type="EMBL" id="UINC01049606">
    <property type="protein sequence ID" value="SVB61586.1"/>
    <property type="molecule type" value="Genomic_DNA"/>
</dbReference>